<name>A0A4R4K5J5_9BACT</name>
<feature type="domain" description="Activator of Hsp90 ATPase homologue 1/2-like C-terminal" evidence="2">
    <location>
        <begin position="14"/>
        <end position="140"/>
    </location>
</feature>
<keyword evidence="4" id="KW-1185">Reference proteome</keyword>
<dbReference type="Pfam" id="PF08327">
    <property type="entry name" value="AHSA1"/>
    <property type="match status" value="1"/>
</dbReference>
<reference evidence="3 4" key="1">
    <citation type="submission" date="2019-02" db="EMBL/GenBank/DDBJ databases">
        <title>Arundinibacter roseus gen. nov., sp. nov., a new member of the family Cytophagaceae.</title>
        <authorList>
            <person name="Szuroczki S."/>
            <person name="Khayer B."/>
            <person name="Sproer C."/>
            <person name="Toumi M."/>
            <person name="Szabo A."/>
            <person name="Felfoldi T."/>
            <person name="Schumann P."/>
            <person name="Toth E."/>
        </authorList>
    </citation>
    <scope>NUCLEOTIDE SEQUENCE [LARGE SCALE GENOMIC DNA]</scope>
    <source>
        <strain evidence="3 4">DMA-k-7a</strain>
    </source>
</reference>
<comment type="similarity">
    <text evidence="1">Belongs to the AHA1 family.</text>
</comment>
<dbReference type="EMBL" id="SMJU01000011">
    <property type="protein sequence ID" value="TDB62757.1"/>
    <property type="molecule type" value="Genomic_DNA"/>
</dbReference>
<proteinExistence type="inferred from homology"/>
<dbReference type="OrthoDB" id="2355173at2"/>
<organism evidence="3 4">
    <name type="scientific">Arundinibacter roseus</name>
    <dbReference type="NCBI Taxonomy" id="2070510"/>
    <lineage>
        <taxon>Bacteria</taxon>
        <taxon>Pseudomonadati</taxon>
        <taxon>Bacteroidota</taxon>
        <taxon>Cytophagia</taxon>
        <taxon>Cytophagales</taxon>
        <taxon>Spirosomataceae</taxon>
        <taxon>Arundinibacter</taxon>
    </lineage>
</organism>
<evidence type="ECO:0000313" key="4">
    <source>
        <dbReference type="Proteomes" id="UP000295706"/>
    </source>
</evidence>
<evidence type="ECO:0000259" key="2">
    <source>
        <dbReference type="Pfam" id="PF08327"/>
    </source>
</evidence>
<dbReference type="RefSeq" id="WP_132120094.1">
    <property type="nucleotide sequence ID" value="NZ_SMJU01000011.1"/>
</dbReference>
<evidence type="ECO:0000313" key="3">
    <source>
        <dbReference type="EMBL" id="TDB62757.1"/>
    </source>
</evidence>
<comment type="caution">
    <text evidence="3">The sequence shown here is derived from an EMBL/GenBank/DDBJ whole genome shotgun (WGS) entry which is preliminary data.</text>
</comment>
<protein>
    <submittedName>
        <fullName evidence="3">SRPBCC domain-containing protein</fullName>
    </submittedName>
</protein>
<dbReference type="InterPro" id="IPR013538">
    <property type="entry name" value="ASHA1/2-like_C"/>
</dbReference>
<dbReference type="Proteomes" id="UP000295706">
    <property type="component" value="Unassembled WGS sequence"/>
</dbReference>
<accession>A0A4R4K5J5</accession>
<dbReference type="SUPFAM" id="SSF55961">
    <property type="entry name" value="Bet v1-like"/>
    <property type="match status" value="1"/>
</dbReference>
<dbReference type="Gene3D" id="3.30.530.20">
    <property type="match status" value="1"/>
</dbReference>
<sequence>MVTQLEIQYKTTIKAPVEKVWEALTSPDIVKQYFFGTDLVTTWQIGSPIFFQGEWEGQKYQDKGKVLEYEHNNRLAFSYLSNWSGKEDLPENYLRVRYEVEPDGTGTKLTIFQTNYDQERAKHSEENWASVVNEMRKVVEI</sequence>
<evidence type="ECO:0000256" key="1">
    <source>
        <dbReference type="ARBA" id="ARBA00006817"/>
    </source>
</evidence>
<dbReference type="AlphaFoldDB" id="A0A4R4K5J5"/>
<gene>
    <name evidence="3" type="ORF">EZE20_17640</name>
</gene>
<dbReference type="InterPro" id="IPR023393">
    <property type="entry name" value="START-like_dom_sf"/>
</dbReference>